<gene>
    <name evidence="1" type="ORF">BDN72DRAFT_753990</name>
</gene>
<proteinExistence type="predicted"/>
<dbReference type="EMBL" id="ML208259">
    <property type="protein sequence ID" value="TFK76801.1"/>
    <property type="molecule type" value="Genomic_DNA"/>
</dbReference>
<evidence type="ECO:0000313" key="2">
    <source>
        <dbReference type="Proteomes" id="UP000308600"/>
    </source>
</evidence>
<protein>
    <submittedName>
        <fullName evidence="1">Uncharacterized protein</fullName>
    </submittedName>
</protein>
<sequence length="343" mass="37834">MSEQTQSSPYTPVDLFNMDYVKQQHDFFTFHPDVVAPTPDSFDSDVDSSLATLDEVLQVFTVDFNDAYTSLRSDTPTCGPPSTITVSSESLYDSLSSHSDSLYTSPHSSYDSNYSFPLDLEMDFQRIRVDAVADFGTPQLGTMDPNSFGPLPPTPPRSPPVPVTHGAKPYEKSYPARTSYSDYTPGRRNSVSSDYYFAYNSPLAQATVSPSHISAHLPLVPTIPAVGQSADPRRKYKCTTCPRAFARAYNLKTHMATHDPNRLKPHTCPHKSCGRSFSRKHDLGRHLVSIHREDAGLSMQKKVSTLSIGINKGSREWCDTCGKGWVGPSPTCDCYEAVSTHTG</sequence>
<organism evidence="1 2">
    <name type="scientific">Pluteus cervinus</name>
    <dbReference type="NCBI Taxonomy" id="181527"/>
    <lineage>
        <taxon>Eukaryota</taxon>
        <taxon>Fungi</taxon>
        <taxon>Dikarya</taxon>
        <taxon>Basidiomycota</taxon>
        <taxon>Agaricomycotina</taxon>
        <taxon>Agaricomycetes</taxon>
        <taxon>Agaricomycetidae</taxon>
        <taxon>Agaricales</taxon>
        <taxon>Pluteineae</taxon>
        <taxon>Pluteaceae</taxon>
        <taxon>Pluteus</taxon>
    </lineage>
</organism>
<name>A0ACD3BGM2_9AGAR</name>
<keyword evidence="2" id="KW-1185">Reference proteome</keyword>
<accession>A0ACD3BGM2</accession>
<evidence type="ECO:0000313" key="1">
    <source>
        <dbReference type="EMBL" id="TFK76801.1"/>
    </source>
</evidence>
<dbReference type="Proteomes" id="UP000308600">
    <property type="component" value="Unassembled WGS sequence"/>
</dbReference>
<reference evidence="1 2" key="1">
    <citation type="journal article" date="2019" name="Nat. Ecol. Evol.">
        <title>Megaphylogeny resolves global patterns of mushroom evolution.</title>
        <authorList>
            <person name="Varga T."/>
            <person name="Krizsan K."/>
            <person name="Foldi C."/>
            <person name="Dima B."/>
            <person name="Sanchez-Garcia M."/>
            <person name="Sanchez-Ramirez S."/>
            <person name="Szollosi G.J."/>
            <person name="Szarkandi J.G."/>
            <person name="Papp V."/>
            <person name="Albert L."/>
            <person name="Andreopoulos W."/>
            <person name="Angelini C."/>
            <person name="Antonin V."/>
            <person name="Barry K.W."/>
            <person name="Bougher N.L."/>
            <person name="Buchanan P."/>
            <person name="Buyck B."/>
            <person name="Bense V."/>
            <person name="Catcheside P."/>
            <person name="Chovatia M."/>
            <person name="Cooper J."/>
            <person name="Damon W."/>
            <person name="Desjardin D."/>
            <person name="Finy P."/>
            <person name="Geml J."/>
            <person name="Haridas S."/>
            <person name="Hughes K."/>
            <person name="Justo A."/>
            <person name="Karasinski D."/>
            <person name="Kautmanova I."/>
            <person name="Kiss B."/>
            <person name="Kocsube S."/>
            <person name="Kotiranta H."/>
            <person name="LaButti K.M."/>
            <person name="Lechner B.E."/>
            <person name="Liimatainen K."/>
            <person name="Lipzen A."/>
            <person name="Lukacs Z."/>
            <person name="Mihaltcheva S."/>
            <person name="Morgado L.N."/>
            <person name="Niskanen T."/>
            <person name="Noordeloos M.E."/>
            <person name="Ohm R.A."/>
            <person name="Ortiz-Santana B."/>
            <person name="Ovrebo C."/>
            <person name="Racz N."/>
            <person name="Riley R."/>
            <person name="Savchenko A."/>
            <person name="Shiryaev A."/>
            <person name="Soop K."/>
            <person name="Spirin V."/>
            <person name="Szebenyi C."/>
            <person name="Tomsovsky M."/>
            <person name="Tulloss R.E."/>
            <person name="Uehling J."/>
            <person name="Grigoriev I.V."/>
            <person name="Vagvolgyi C."/>
            <person name="Papp T."/>
            <person name="Martin F.M."/>
            <person name="Miettinen O."/>
            <person name="Hibbett D.S."/>
            <person name="Nagy L.G."/>
        </authorList>
    </citation>
    <scope>NUCLEOTIDE SEQUENCE [LARGE SCALE GENOMIC DNA]</scope>
    <source>
        <strain evidence="1 2">NL-1719</strain>
    </source>
</reference>